<feature type="region of interest" description="Disordered" evidence="1">
    <location>
        <begin position="365"/>
        <end position="386"/>
    </location>
</feature>
<sequence>MTHLDARAVLGLGAAAVLAVIVALTIASGRQPVSEPKGGGYALPELRDHLNEIRSITIMGPENKTLVSLLKEEQGWKVQEKDGYPADGGKLREMLITLADAELLEPKTVNVERYASLGVEDVQAKEARGVELRLEGLNQPARLIVGKVDDDNGTTFIRRPEEKQSWLAKGVLHIERDPLRWLDKALTDIPSSRIMEIKLSRPGGKSLRLFKSKPEDSTYNVADLPPGREADSTISGLASTLAGLNLVDVFPISAVAIPPESNLLKAQYRTFDGLTIEVNAWNQDGRHYAQFSAKLDPQPAQSRLPSEGDTPSQAPAAGKTPGSPAQATPAPDPGQRLEALDKEVERLNRRFAGRVFAIPADKYGNMDKSLTDVLQPAATGTRQKKK</sequence>
<dbReference type="EMBL" id="OX458332">
    <property type="protein sequence ID" value="CAI8880098.1"/>
    <property type="molecule type" value="Genomic_DNA"/>
</dbReference>
<name>A0AA35XZQ1_METCP</name>
<evidence type="ECO:0000256" key="1">
    <source>
        <dbReference type="SAM" id="MobiDB-lite"/>
    </source>
</evidence>
<feature type="region of interest" description="Disordered" evidence="1">
    <location>
        <begin position="297"/>
        <end position="341"/>
    </location>
</feature>
<dbReference type="InterPro" id="IPR025641">
    <property type="entry name" value="DUF4340"/>
</dbReference>
<organism evidence="3 4">
    <name type="scientific">Methylococcus capsulatus</name>
    <dbReference type="NCBI Taxonomy" id="414"/>
    <lineage>
        <taxon>Bacteria</taxon>
        <taxon>Pseudomonadati</taxon>
        <taxon>Pseudomonadota</taxon>
        <taxon>Gammaproteobacteria</taxon>
        <taxon>Methylococcales</taxon>
        <taxon>Methylococcaceae</taxon>
        <taxon>Methylococcus</taxon>
    </lineage>
</organism>
<dbReference type="RefSeq" id="WP_282213350.1">
    <property type="nucleotide sequence ID" value="NZ_OX458332.1"/>
</dbReference>
<reference evidence="3" key="1">
    <citation type="submission" date="2023-03" db="EMBL/GenBank/DDBJ databases">
        <authorList>
            <person name="Pearce D."/>
        </authorList>
    </citation>
    <scope>NUCLEOTIDE SEQUENCE</scope>
    <source>
        <strain evidence="3">Mc</strain>
    </source>
</reference>
<dbReference type="Proteomes" id="UP001158598">
    <property type="component" value="Chromosome"/>
</dbReference>
<accession>A0AA35XZQ1</accession>
<gene>
    <name evidence="3" type="ORF">MCNOR_3044</name>
</gene>
<dbReference type="Pfam" id="PF14238">
    <property type="entry name" value="DUF4340"/>
    <property type="match status" value="1"/>
</dbReference>
<protein>
    <submittedName>
        <fullName evidence="3">DUF4340 domain-containing protein</fullName>
    </submittedName>
</protein>
<evidence type="ECO:0000313" key="3">
    <source>
        <dbReference type="EMBL" id="CAI8880098.1"/>
    </source>
</evidence>
<feature type="compositionally biased region" description="Polar residues" evidence="1">
    <location>
        <begin position="299"/>
        <end position="313"/>
    </location>
</feature>
<feature type="domain" description="DUF4340" evidence="2">
    <location>
        <begin position="76"/>
        <end position="250"/>
    </location>
</feature>
<evidence type="ECO:0000313" key="4">
    <source>
        <dbReference type="Proteomes" id="UP001158598"/>
    </source>
</evidence>
<evidence type="ECO:0000259" key="2">
    <source>
        <dbReference type="Pfam" id="PF14238"/>
    </source>
</evidence>
<dbReference type="AlphaFoldDB" id="A0AA35XZQ1"/>
<proteinExistence type="predicted"/>